<keyword evidence="4" id="KW-1185">Reference proteome</keyword>
<evidence type="ECO:0000313" key="3">
    <source>
        <dbReference type="EMBL" id="TPE47347.1"/>
    </source>
</evidence>
<dbReference type="Gene3D" id="3.40.50.300">
    <property type="entry name" value="P-loop containing nucleotide triphosphate hydrolases"/>
    <property type="match status" value="2"/>
</dbReference>
<reference evidence="3 4" key="1">
    <citation type="submission" date="2019-06" db="EMBL/GenBank/DDBJ databases">
        <title>A novel bacterium of genus Marinomonas, isolated from coastal sand.</title>
        <authorList>
            <person name="Huang H."/>
            <person name="Mo K."/>
            <person name="Hu Y."/>
        </authorList>
    </citation>
    <scope>NUCLEOTIDE SEQUENCE [LARGE SCALE GENOMIC DNA]</scope>
    <source>
        <strain evidence="3 4">HB171799</strain>
    </source>
</reference>
<dbReference type="GO" id="GO:0016887">
    <property type="term" value="F:ATP hydrolysis activity"/>
    <property type="evidence" value="ECO:0007669"/>
    <property type="project" value="InterPro"/>
</dbReference>
<sequence>MKILELRFQNLNSLYGEWCIDFTAPEYEDNGIFALVGPTGAGKSTILDAICLALYGATPRLGRITKSGNEILSRQAGECYAEVTFSSQAGRFRCHWSHSKARKSVTGKLQEPKHEIADADTGKVLESKKSLVLGIIEAKTGMDFDRFTRSMLLAQGGFDSFLKANSEEKSKILEQITGTGIYSDISVAVHERTREEKQRLQQLQQQLSGIALLSDEELNTAQHKVIELEQQMTQTQQQLGQWQQSLSAYQQQIQLQGELNSYQAELNQHHEQQDFFQRLQQRIEAGQRAATLHSLYQNITALRQRQTGLTQEQWRLANLKPSLQEAATTANDQLQHKEAALVALRRRFAESEPLWQQVRELDYQLQTQQASLAAKYTRVETLRATVAQSQEQLSEQQQHRDKLHQAQQHARDYLREHQADQRLVQELAAIEGRYQHWSEDNQRIQAQEQWLARARHDVSLANQQLEQAQQQYHLAQQQLQSELSKLNEWQQQLDQLLAGKLVREYRAEKDRYEQEAYYLRRIESLEQQRQKLKDGDPCPLCGALEHPYAHGQIPAVDAVMAQLQIVTELLAKADLLEQQITAQKAKVEQAQQSVYAGEKHVLQNQSLVAERQALLAQGEETQHQLQRQQQQATQRLLAELSAWGISQLQQDAATALEPLKERQRLWLAAEDNLRYSEQQQHQLHAQIERLCATLEANRQALGELEQELQLDQQRLGTLQQQRFTLFQERCPEQERNSQQQEMQNAEQALVQARAAKERAHGDLARLETQLEAVEQQQQQVVSELEDAAVRWQQGLADRQFKDESAYLAASIEANELAALQQQHHGYELRQQELATMMADRRSRLQALIEQLQDEVSQDQLESQVAEANQQMEQLREQIAQLKVSLQQHEANLVKVQSQQAALEAQQRECQRWDHLHSLIGSADGKKYRNFAQGLTFELMVAHANRQLERMSDRYLLVRDEQAPLELNIIDNYQAGDIRSTKNLSGGESFIISLALALGLSKMSSRKVRVDSLFLDEGFGTLDEDALEVALDTLASLHEEEKLIGIISHVSALKERISTQIRISPNQGGRSVVQGPGCSRE</sequence>
<keyword evidence="1" id="KW-0175">Coiled coil</keyword>
<dbReference type="GO" id="GO:0006302">
    <property type="term" value="P:double-strand break repair"/>
    <property type="evidence" value="ECO:0007669"/>
    <property type="project" value="InterPro"/>
</dbReference>
<proteinExistence type="predicted"/>
<evidence type="ECO:0000313" key="4">
    <source>
        <dbReference type="Proteomes" id="UP000315901"/>
    </source>
</evidence>
<dbReference type="InterPro" id="IPR038729">
    <property type="entry name" value="Rad50/SbcC_AAA"/>
</dbReference>
<dbReference type="InterPro" id="IPR027417">
    <property type="entry name" value="P-loop_NTPase"/>
</dbReference>
<dbReference type="EMBL" id="VFRR01000043">
    <property type="protein sequence ID" value="TPE47347.1"/>
    <property type="molecule type" value="Genomic_DNA"/>
</dbReference>
<organism evidence="3 4">
    <name type="scientific">Maribrevibacterium harenarium</name>
    <dbReference type="NCBI Taxonomy" id="2589817"/>
    <lineage>
        <taxon>Bacteria</taxon>
        <taxon>Pseudomonadati</taxon>
        <taxon>Pseudomonadota</taxon>
        <taxon>Gammaproteobacteria</taxon>
        <taxon>Oceanospirillales</taxon>
        <taxon>Oceanospirillaceae</taxon>
        <taxon>Maribrevibacterium</taxon>
    </lineage>
</organism>
<dbReference type="AlphaFoldDB" id="A0A501WJN9"/>
<evidence type="ECO:0000259" key="2">
    <source>
        <dbReference type="Pfam" id="PF13476"/>
    </source>
</evidence>
<dbReference type="PANTHER" id="PTHR32114:SF2">
    <property type="entry name" value="ABC TRANSPORTER ABCH.3"/>
    <property type="match status" value="1"/>
</dbReference>
<accession>A0A501WJN9</accession>
<protein>
    <submittedName>
        <fullName evidence="3">Chromosome segregation protein SMC</fullName>
    </submittedName>
</protein>
<dbReference type="Pfam" id="PF13476">
    <property type="entry name" value="AAA_23"/>
    <property type="match status" value="1"/>
</dbReference>
<feature type="coiled-coil region" evidence="1">
    <location>
        <begin position="834"/>
        <end position="905"/>
    </location>
</feature>
<dbReference type="PANTHER" id="PTHR32114">
    <property type="entry name" value="ABC TRANSPORTER ABCH.3"/>
    <property type="match status" value="1"/>
</dbReference>
<feature type="coiled-coil region" evidence="1">
    <location>
        <begin position="566"/>
        <end position="635"/>
    </location>
</feature>
<dbReference type="SUPFAM" id="SSF52540">
    <property type="entry name" value="P-loop containing nucleoside triphosphate hydrolases"/>
    <property type="match status" value="1"/>
</dbReference>
<feature type="coiled-coil region" evidence="1">
    <location>
        <begin position="218"/>
        <end position="272"/>
    </location>
</feature>
<feature type="domain" description="Rad50/SbcC-type AAA" evidence="2">
    <location>
        <begin position="6"/>
        <end position="208"/>
    </location>
</feature>
<dbReference type="RefSeq" id="WP_140590855.1">
    <property type="nucleotide sequence ID" value="NZ_VFRR01000043.1"/>
</dbReference>
<dbReference type="OrthoDB" id="9795626at2"/>
<dbReference type="Proteomes" id="UP000315901">
    <property type="component" value="Unassembled WGS sequence"/>
</dbReference>
<comment type="caution">
    <text evidence="3">The sequence shown here is derived from an EMBL/GenBank/DDBJ whole genome shotgun (WGS) entry which is preliminary data.</text>
</comment>
<gene>
    <name evidence="3" type="ORF">FJM67_14695</name>
</gene>
<evidence type="ECO:0000256" key="1">
    <source>
        <dbReference type="SAM" id="Coils"/>
    </source>
</evidence>
<feature type="coiled-coil region" evidence="1">
    <location>
        <begin position="379"/>
        <end position="416"/>
    </location>
</feature>
<name>A0A501WJN9_9GAMM</name>
<feature type="coiled-coil region" evidence="1">
    <location>
        <begin position="687"/>
        <end position="790"/>
    </location>
</feature>
<dbReference type="Pfam" id="PF13558">
    <property type="entry name" value="SbcC_Walker_B"/>
    <property type="match status" value="1"/>
</dbReference>
<feature type="coiled-coil region" evidence="1">
    <location>
        <begin position="451"/>
        <end position="499"/>
    </location>
</feature>